<name>A0ABR1TMV8_9PEZI</name>
<keyword evidence="2" id="KW-1185">Reference proteome</keyword>
<sequence length="421" mass="47876">MAIYKTYQYEPLAATDEIRILALDPATYKSTPLTCSIIHCRRSAQNTEYSAVSYAWGNPDYMQNLMVTSSGGTSCLKISTTVDNVLRGAPITQRFAFVAFWLQSGFKADYFLNTAAPLGTARDSCSLLENFWYFHKAECGEKKDRVAALLGLSENDGDVAEFALRSENNDTKIQVLLHLFEFGPVDRLNDADCPSWVPDWPNTKTRNLPYHSRAANVDFGEEHLSSLEELSDKALLTMRDDILQIHSSPSIGGDQSWRVEYVKPPSNMACYEPSHVISMLNHLFPTFATESPIAVLHLSSLVYLTSYHRPMKGWIESPEFDRYTEEVYAKLLEGRLDIRMGRYLHYKRSISALRRICALLHDFCLFDLRPRRKQASGADRALGLGPKDTLFNDVMVPLWRRRVQLLRSWIRRGSTSGGWAY</sequence>
<evidence type="ECO:0000313" key="2">
    <source>
        <dbReference type="Proteomes" id="UP001446871"/>
    </source>
</evidence>
<dbReference type="PANTHER" id="PTHR24148">
    <property type="entry name" value="ANKYRIN REPEAT DOMAIN-CONTAINING PROTEIN 39 HOMOLOG-RELATED"/>
    <property type="match status" value="1"/>
</dbReference>
<comment type="caution">
    <text evidence="1">The sequence shown here is derived from an EMBL/GenBank/DDBJ whole genome shotgun (WGS) entry which is preliminary data.</text>
</comment>
<proteinExistence type="predicted"/>
<protein>
    <submittedName>
        <fullName evidence="1">HET domain-containing protein</fullName>
    </submittedName>
</protein>
<dbReference type="EMBL" id="JAQQWM010000009">
    <property type="protein sequence ID" value="KAK8047948.1"/>
    <property type="molecule type" value="Genomic_DNA"/>
</dbReference>
<dbReference type="Proteomes" id="UP001446871">
    <property type="component" value="Unassembled WGS sequence"/>
</dbReference>
<gene>
    <name evidence="1" type="ORF">PG996_016012</name>
</gene>
<accession>A0ABR1TMV8</accession>
<organism evidence="1 2">
    <name type="scientific">Apiospora saccharicola</name>
    <dbReference type="NCBI Taxonomy" id="335842"/>
    <lineage>
        <taxon>Eukaryota</taxon>
        <taxon>Fungi</taxon>
        <taxon>Dikarya</taxon>
        <taxon>Ascomycota</taxon>
        <taxon>Pezizomycotina</taxon>
        <taxon>Sordariomycetes</taxon>
        <taxon>Xylariomycetidae</taxon>
        <taxon>Amphisphaeriales</taxon>
        <taxon>Apiosporaceae</taxon>
        <taxon>Apiospora</taxon>
    </lineage>
</organism>
<dbReference type="PANTHER" id="PTHR24148:SF79">
    <property type="entry name" value="HETEROKARYON INCOMPATIBILITY DOMAIN-CONTAINING PROTEIN"/>
    <property type="match status" value="1"/>
</dbReference>
<reference evidence="1 2" key="1">
    <citation type="submission" date="2023-01" db="EMBL/GenBank/DDBJ databases">
        <title>Analysis of 21 Apiospora genomes using comparative genomics revels a genus with tremendous synthesis potential of carbohydrate active enzymes and secondary metabolites.</title>
        <authorList>
            <person name="Sorensen T."/>
        </authorList>
    </citation>
    <scope>NUCLEOTIDE SEQUENCE [LARGE SCALE GENOMIC DNA]</scope>
    <source>
        <strain evidence="1 2">CBS 83171</strain>
    </source>
</reference>
<dbReference type="InterPro" id="IPR052895">
    <property type="entry name" value="HetReg/Transcr_Mod"/>
</dbReference>
<evidence type="ECO:0000313" key="1">
    <source>
        <dbReference type="EMBL" id="KAK8047948.1"/>
    </source>
</evidence>